<comment type="caution">
    <text evidence="2">The sequence shown here is derived from an EMBL/GenBank/DDBJ whole genome shotgun (WGS) entry which is preliminary data.</text>
</comment>
<dbReference type="AlphaFoldDB" id="A0A0G2AKG0"/>
<dbReference type="Proteomes" id="UP000033870">
    <property type="component" value="Unassembled WGS sequence"/>
</dbReference>
<evidence type="ECO:0000313" key="2">
    <source>
        <dbReference type="EMBL" id="KKW41722.1"/>
    </source>
</evidence>
<name>A0A0G2AKG0_9BACT</name>
<evidence type="ECO:0000313" key="3">
    <source>
        <dbReference type="Proteomes" id="UP000033870"/>
    </source>
</evidence>
<gene>
    <name evidence="2" type="ORF">UY92_C0014G0047</name>
</gene>
<dbReference type="Gene3D" id="3.40.1350.10">
    <property type="match status" value="1"/>
</dbReference>
<organism evidence="2 3">
    <name type="scientific">Candidatus Magasanikbacteria bacterium GW2011_GWA2_56_11</name>
    <dbReference type="NCBI Taxonomy" id="1619044"/>
    <lineage>
        <taxon>Bacteria</taxon>
        <taxon>Candidatus Magasanikiibacteriota</taxon>
    </lineage>
</organism>
<feature type="domain" description="DUF4268" evidence="1">
    <location>
        <begin position="177"/>
        <end position="306"/>
    </location>
</feature>
<protein>
    <recommendedName>
        <fullName evidence="1">DUF4268 domain-containing protein</fullName>
    </recommendedName>
</protein>
<dbReference type="STRING" id="1619044.UY92_C0014G0047"/>
<proteinExistence type="predicted"/>
<dbReference type="InterPro" id="IPR025364">
    <property type="entry name" value="DUF4268"/>
</dbReference>
<accession>A0A0G2AKG0</accession>
<dbReference type="Pfam" id="PF14088">
    <property type="entry name" value="DUF4268"/>
    <property type="match status" value="1"/>
</dbReference>
<dbReference type="GO" id="GO:0003676">
    <property type="term" value="F:nucleic acid binding"/>
    <property type="evidence" value="ECO:0007669"/>
    <property type="project" value="InterPro"/>
</dbReference>
<dbReference type="InterPro" id="IPR011856">
    <property type="entry name" value="tRNA_endonuc-like_dom_sf"/>
</dbReference>
<reference evidence="2 3" key="1">
    <citation type="journal article" date="2015" name="Nature">
        <title>rRNA introns, odd ribosomes, and small enigmatic genomes across a large radiation of phyla.</title>
        <authorList>
            <person name="Brown C.T."/>
            <person name="Hug L.A."/>
            <person name="Thomas B.C."/>
            <person name="Sharon I."/>
            <person name="Castelle C.J."/>
            <person name="Singh A."/>
            <person name="Wilkins M.J."/>
            <person name="Williams K.H."/>
            <person name="Banfield J.F."/>
        </authorList>
    </citation>
    <scope>NUCLEOTIDE SEQUENCE [LARGE SCALE GENOMIC DNA]</scope>
</reference>
<evidence type="ECO:0000259" key="1">
    <source>
        <dbReference type="Pfam" id="PF14088"/>
    </source>
</evidence>
<dbReference type="PATRIC" id="fig|1619044.3.peg.1056"/>
<dbReference type="EMBL" id="LCRX01000014">
    <property type="protein sequence ID" value="KKW41722.1"/>
    <property type="molecule type" value="Genomic_DNA"/>
</dbReference>
<sequence length="312" mass="36305">MKKSLSKLNKVELRDVWSHEAIDFTNWLAQQENLDALSEEIGVDIKLIKTEASVGKFSVDILAEEEASGRKIIIENQLEDTNHDHLGKIITYASGYDAEIIIWIVKDVRDEHQKAIDWLNEHTDENIGFFLIKIELWQIEGSNPAPKFEIMVSPNEWAKAIKTSPSNGELTDTKLQQLEFWNKFKNYVRENDTQIRLQTPRPQHWYDVSMGSSDGHVALTINSRENLIGCEIYISRNKDLFIFLRERKAEIEKEIGESIEWVDAAVASRIKIKKEVSGVFDQAEAEKYFAWLYEKTVLFQKVFGKYFREFKK</sequence>